<dbReference type="STRING" id="573321.SAMN04488505_102463"/>
<evidence type="ECO:0000313" key="3">
    <source>
        <dbReference type="Proteomes" id="UP000198984"/>
    </source>
</evidence>
<dbReference type="EMBL" id="FOBB01000002">
    <property type="protein sequence ID" value="SEL52281.1"/>
    <property type="molecule type" value="Genomic_DNA"/>
</dbReference>
<dbReference type="InterPro" id="IPR052935">
    <property type="entry name" value="Mg2+_PAP"/>
</dbReference>
<evidence type="ECO:0000313" key="2">
    <source>
        <dbReference type="EMBL" id="SEL52281.1"/>
    </source>
</evidence>
<dbReference type="PANTHER" id="PTHR28208:SF3">
    <property type="entry name" value="PHOSPHATIDATE PHOSPHATASE APP1"/>
    <property type="match status" value="1"/>
</dbReference>
<feature type="domain" description="Phosphatidate phosphatase APP1 catalytic" evidence="1">
    <location>
        <begin position="122"/>
        <end position="279"/>
    </location>
</feature>
<sequence>MQAPFVKVYHGFGHAHALHVFGHVFKKQPPGLRTGNNLLANLYNLLRLFFVKPLGGVPVRLLWEQQQIDGTTEDDGFFHFEWQSIESVPAGLHTVTVQCINEQGQPIAWGQGVIQVPHITQYGIISDIDDTIMISHSATILKRLKVLFTRHPGTREIFKDIGAHYQLLALAQTTADMPNPFFYVSSSEWNLYDYLRSVFKQNSMPEGAFLLNQIKRWFEIWKTGKTKHEGKLLRIVRILESFPNQQFILLGDNSQSDPAIYKTITEKYAGRIFAVYIRNVYDSHSFKTEQVLKQIAACGVQTLQFIHSAEAIQHTREIL</sequence>
<evidence type="ECO:0000259" key="1">
    <source>
        <dbReference type="Pfam" id="PF09949"/>
    </source>
</evidence>
<dbReference type="GO" id="GO:0008195">
    <property type="term" value="F:phosphatidate phosphatase activity"/>
    <property type="evidence" value="ECO:0007669"/>
    <property type="project" value="InterPro"/>
</dbReference>
<keyword evidence="3" id="KW-1185">Reference proteome</keyword>
<dbReference type="PANTHER" id="PTHR28208">
    <property type="entry name" value="PHOSPHATIDATE PHOSPHATASE APP1"/>
    <property type="match status" value="1"/>
</dbReference>
<gene>
    <name evidence="2" type="ORF">SAMN04488505_102463</name>
</gene>
<reference evidence="2 3" key="1">
    <citation type="submission" date="2016-10" db="EMBL/GenBank/DDBJ databases">
        <authorList>
            <person name="de Groot N.N."/>
        </authorList>
    </citation>
    <scope>NUCLEOTIDE SEQUENCE [LARGE SCALE GENOMIC DNA]</scope>
    <source>
        <strain evidence="2 3">DSM 21039</strain>
    </source>
</reference>
<protein>
    <submittedName>
        <fullName evidence="2">Phosphatidate phosphatase APP1</fullName>
    </submittedName>
</protein>
<dbReference type="InterPro" id="IPR019236">
    <property type="entry name" value="APP1_cat"/>
</dbReference>
<name>A0A1H7QWB1_9BACT</name>
<dbReference type="AlphaFoldDB" id="A0A1H7QWB1"/>
<organism evidence="2 3">
    <name type="scientific">Chitinophaga rupis</name>
    <dbReference type="NCBI Taxonomy" id="573321"/>
    <lineage>
        <taxon>Bacteria</taxon>
        <taxon>Pseudomonadati</taxon>
        <taxon>Bacteroidota</taxon>
        <taxon>Chitinophagia</taxon>
        <taxon>Chitinophagales</taxon>
        <taxon>Chitinophagaceae</taxon>
        <taxon>Chitinophaga</taxon>
    </lineage>
</organism>
<dbReference type="Proteomes" id="UP000198984">
    <property type="component" value="Unassembled WGS sequence"/>
</dbReference>
<dbReference type="Pfam" id="PF09949">
    <property type="entry name" value="APP1_cat"/>
    <property type="match status" value="1"/>
</dbReference>
<proteinExistence type="predicted"/>
<dbReference type="OrthoDB" id="9789875at2"/>
<accession>A0A1H7QWB1</accession>